<sequence length="413" mass="44400">MEPGVGTHAVHLHRGGAAPADHQQALAKGAGSDAGALSAAAASLSAHDGPTLGVNGSLAGVSAGAMSASGGSVPSVANPGVLGGFSSFAGFKFIRNSITLQQKAEGRTVLEQEASDLTRTAFWVGFGLLLGLGVWLIEDHDSALQYWTCYIIEQSLSVDNLFVFLLIFRFFKVPRDSQEVVLYWGIVGACVFRGLMIVLGEALVHRFTWISLIFSVILLYSAFMLLFGADSDDDDPDSMANNSVVTFVRRVVPVADRYHGRKFFVYENGRLVGTPLLLVLLCIELSDVIFAMDSVPAVLGLSDKTLVVYTSNMAAILGLRSLYFVIADAIQNMRFLKHSLSIMLSFVGIKIVLDFFGFHISTLLSLLFILLVLACGVTASMLLPLKQRNEDASEAADVEMGSDIPQNLGRRAE</sequence>
<keyword evidence="4 5" id="KW-0472">Membrane</keyword>
<evidence type="ECO:0000313" key="7">
    <source>
        <dbReference type="Proteomes" id="UP000324585"/>
    </source>
</evidence>
<evidence type="ECO:0000256" key="4">
    <source>
        <dbReference type="ARBA" id="ARBA00023136"/>
    </source>
</evidence>
<organism evidence="6 7">
    <name type="scientific">Porphyridium purpureum</name>
    <name type="common">Red alga</name>
    <name type="synonym">Porphyridium cruentum</name>
    <dbReference type="NCBI Taxonomy" id="35688"/>
    <lineage>
        <taxon>Eukaryota</taxon>
        <taxon>Rhodophyta</taxon>
        <taxon>Bangiophyceae</taxon>
        <taxon>Porphyridiales</taxon>
        <taxon>Porphyridiaceae</taxon>
        <taxon>Porphyridium</taxon>
    </lineage>
</organism>
<keyword evidence="2 5" id="KW-0812">Transmembrane</keyword>
<feature type="transmembrane region" description="Helical" evidence="5">
    <location>
        <begin position="271"/>
        <end position="292"/>
    </location>
</feature>
<feature type="transmembrane region" description="Helical" evidence="5">
    <location>
        <begin position="312"/>
        <end position="330"/>
    </location>
</feature>
<keyword evidence="7" id="KW-1185">Reference proteome</keyword>
<evidence type="ECO:0000256" key="1">
    <source>
        <dbReference type="ARBA" id="ARBA00004141"/>
    </source>
</evidence>
<dbReference type="Proteomes" id="UP000324585">
    <property type="component" value="Unassembled WGS sequence"/>
</dbReference>
<name>A0A5J4YSR0_PORPP</name>
<dbReference type="Pfam" id="PF03741">
    <property type="entry name" value="TerC"/>
    <property type="match status" value="1"/>
</dbReference>
<gene>
    <name evidence="6" type="ORF">FVE85_4263</name>
</gene>
<dbReference type="PANTHER" id="PTHR30238:SF0">
    <property type="entry name" value="THYLAKOID MEMBRANE PROTEIN TERC, CHLOROPLASTIC"/>
    <property type="match status" value="1"/>
</dbReference>
<dbReference type="EMBL" id="VRMN01000005">
    <property type="protein sequence ID" value="KAA8494288.1"/>
    <property type="molecule type" value="Genomic_DNA"/>
</dbReference>
<feature type="transmembrane region" description="Helical" evidence="5">
    <location>
        <begin position="342"/>
        <end position="360"/>
    </location>
</feature>
<proteinExistence type="predicted"/>
<dbReference type="InterPro" id="IPR022369">
    <property type="entry name" value="Integral_membrane_TerC_rswitch"/>
</dbReference>
<dbReference type="NCBIfam" id="TIGR03718">
    <property type="entry name" value="R_switched_Alx"/>
    <property type="match status" value="1"/>
</dbReference>
<feature type="transmembrane region" description="Helical" evidence="5">
    <location>
        <begin position="366"/>
        <end position="385"/>
    </location>
</feature>
<comment type="caution">
    <text evidence="6">The sequence shown here is derived from an EMBL/GenBank/DDBJ whole genome shotgun (WGS) entry which is preliminary data.</text>
</comment>
<reference evidence="7" key="1">
    <citation type="journal article" date="2019" name="Nat. Commun.">
        <title>Expansion of phycobilisome linker gene families in mesophilic red algae.</title>
        <authorList>
            <person name="Lee J."/>
            <person name="Kim D."/>
            <person name="Bhattacharya D."/>
            <person name="Yoon H.S."/>
        </authorList>
    </citation>
    <scope>NUCLEOTIDE SEQUENCE [LARGE SCALE GENOMIC DNA]</scope>
    <source>
        <strain evidence="7">CCMP 1328</strain>
    </source>
</reference>
<evidence type="ECO:0000256" key="3">
    <source>
        <dbReference type="ARBA" id="ARBA00022989"/>
    </source>
</evidence>
<protein>
    <submittedName>
        <fullName evidence="6">Thylakoid membrane protein TERC, chloroplastic</fullName>
    </submittedName>
</protein>
<keyword evidence="3 5" id="KW-1133">Transmembrane helix</keyword>
<feature type="transmembrane region" description="Helical" evidence="5">
    <location>
        <begin position="143"/>
        <end position="168"/>
    </location>
</feature>
<evidence type="ECO:0000256" key="5">
    <source>
        <dbReference type="SAM" id="Phobius"/>
    </source>
</evidence>
<feature type="transmembrane region" description="Helical" evidence="5">
    <location>
        <begin position="209"/>
        <end position="229"/>
    </location>
</feature>
<evidence type="ECO:0000256" key="2">
    <source>
        <dbReference type="ARBA" id="ARBA00022692"/>
    </source>
</evidence>
<dbReference type="PANTHER" id="PTHR30238">
    <property type="entry name" value="MEMBRANE BOUND PREDICTED REDOX MODULATOR"/>
    <property type="match status" value="1"/>
</dbReference>
<dbReference type="InterPro" id="IPR005496">
    <property type="entry name" value="Integral_membrane_TerC"/>
</dbReference>
<dbReference type="GO" id="GO:0016020">
    <property type="term" value="C:membrane"/>
    <property type="evidence" value="ECO:0007669"/>
    <property type="project" value="UniProtKB-SubCell"/>
</dbReference>
<comment type="subcellular location">
    <subcellularLocation>
        <location evidence="1">Membrane</location>
        <topology evidence="1">Multi-pass membrane protein</topology>
    </subcellularLocation>
</comment>
<dbReference type="OMA" id="ADHAREY"/>
<dbReference type="AlphaFoldDB" id="A0A5J4YSR0"/>
<evidence type="ECO:0000313" key="6">
    <source>
        <dbReference type="EMBL" id="KAA8494288.1"/>
    </source>
</evidence>
<feature type="transmembrane region" description="Helical" evidence="5">
    <location>
        <begin position="180"/>
        <end position="203"/>
    </location>
</feature>
<accession>A0A5J4YSR0</accession>
<feature type="transmembrane region" description="Helical" evidence="5">
    <location>
        <begin position="120"/>
        <end position="137"/>
    </location>
</feature>
<dbReference type="OrthoDB" id="417520at2759"/>